<dbReference type="EMBL" id="WNCR01000001">
    <property type="protein sequence ID" value="MTU27778.1"/>
    <property type="molecule type" value="Genomic_DNA"/>
</dbReference>
<dbReference type="Pfam" id="PF07715">
    <property type="entry name" value="Plug"/>
    <property type="match status" value="1"/>
</dbReference>
<dbReference type="Pfam" id="PF13715">
    <property type="entry name" value="CarbopepD_reg_2"/>
    <property type="match status" value="1"/>
</dbReference>
<evidence type="ECO:0000313" key="18">
    <source>
        <dbReference type="Proteomes" id="UP000437446"/>
    </source>
</evidence>
<dbReference type="NCBIfam" id="TIGR04057">
    <property type="entry name" value="SusC_RagA_signa"/>
    <property type="match status" value="1"/>
</dbReference>
<dbReference type="InterPro" id="IPR012910">
    <property type="entry name" value="Plug_dom"/>
</dbReference>
<dbReference type="InterPro" id="IPR039426">
    <property type="entry name" value="TonB-dep_rcpt-like"/>
</dbReference>
<evidence type="ECO:0000256" key="4">
    <source>
        <dbReference type="ARBA" id="ARBA00022496"/>
    </source>
</evidence>
<keyword evidence="9 10" id="KW-0998">Cell outer membrane</keyword>
<comment type="similarity">
    <text evidence="10 11">Belongs to the TonB-dependent receptor family.</text>
</comment>
<evidence type="ECO:0000256" key="2">
    <source>
        <dbReference type="ARBA" id="ARBA00022448"/>
    </source>
</evidence>
<evidence type="ECO:0000313" key="14">
    <source>
        <dbReference type="EMBL" id="RGZ49438.1"/>
    </source>
</evidence>
<dbReference type="InterPro" id="IPR023997">
    <property type="entry name" value="TonB-dep_OMP_SusC/RagA_CS"/>
</dbReference>
<organism evidence="15 16">
    <name type="scientific">Parabacteroides merdae</name>
    <dbReference type="NCBI Taxonomy" id="46503"/>
    <lineage>
        <taxon>Bacteria</taxon>
        <taxon>Pseudomonadati</taxon>
        <taxon>Bacteroidota</taxon>
        <taxon>Bacteroidia</taxon>
        <taxon>Bacteroidales</taxon>
        <taxon>Tannerellaceae</taxon>
        <taxon>Parabacteroides</taxon>
    </lineage>
</organism>
<dbReference type="Proteomes" id="UP000283732">
    <property type="component" value="Unassembled WGS sequence"/>
</dbReference>
<dbReference type="GO" id="GO:0009279">
    <property type="term" value="C:cell outer membrane"/>
    <property type="evidence" value="ECO:0007669"/>
    <property type="project" value="UniProtKB-SubCell"/>
</dbReference>
<evidence type="ECO:0000259" key="12">
    <source>
        <dbReference type="SMART" id="SM00965"/>
    </source>
</evidence>
<gene>
    <name evidence="15" type="ORF">DW191_04860</name>
    <name evidence="14" type="ORF">DW986_06630</name>
    <name evidence="13" type="ORF">GMD66_00815</name>
</gene>
<reference evidence="13 18" key="2">
    <citation type="journal article" date="2019" name="Nat. Med.">
        <title>A library of human gut bacterial isolates paired with longitudinal multiomics data enables mechanistic microbiome research.</title>
        <authorList>
            <person name="Poyet M."/>
            <person name="Groussin M."/>
            <person name="Gibbons S.M."/>
            <person name="Avila-Pacheco J."/>
            <person name="Jiang X."/>
            <person name="Kearney S.M."/>
            <person name="Perrotta A.R."/>
            <person name="Berdy B."/>
            <person name="Zhao S."/>
            <person name="Lieberman T.D."/>
            <person name="Swanson P.K."/>
            <person name="Smith M."/>
            <person name="Roesemann S."/>
            <person name="Alexander J.E."/>
            <person name="Rich S.A."/>
            <person name="Livny J."/>
            <person name="Vlamakis H."/>
            <person name="Clish C."/>
            <person name="Bullock K."/>
            <person name="Deik A."/>
            <person name="Scott J."/>
            <person name="Pierce K.A."/>
            <person name="Xavier R.J."/>
            <person name="Alm E.J."/>
        </authorList>
    </citation>
    <scope>NUCLEOTIDE SEQUENCE [LARGE SCALE GENOMIC DNA]</scope>
    <source>
        <strain evidence="13 18">BIOML-A25</strain>
    </source>
</reference>
<dbReference type="FunFam" id="2.60.40.1120:FF:000003">
    <property type="entry name" value="Outer membrane protein Omp121"/>
    <property type="match status" value="1"/>
</dbReference>
<comment type="caution">
    <text evidence="15">The sequence shown here is derived from an EMBL/GenBank/DDBJ whole genome shotgun (WGS) entry which is preliminary data.</text>
</comment>
<dbReference type="Gene3D" id="2.60.40.1120">
    <property type="entry name" value="Carboxypeptidase-like, regulatory domain"/>
    <property type="match status" value="1"/>
</dbReference>
<dbReference type="Proteomes" id="UP000437446">
    <property type="component" value="Unassembled WGS sequence"/>
</dbReference>
<dbReference type="PROSITE" id="PS52016">
    <property type="entry name" value="TONB_DEPENDENT_REC_3"/>
    <property type="match status" value="1"/>
</dbReference>
<evidence type="ECO:0000256" key="5">
    <source>
        <dbReference type="ARBA" id="ARBA00022692"/>
    </source>
</evidence>
<keyword evidence="4" id="KW-0410">Iron transport</keyword>
<name>A0A414Y2Z9_9BACT</name>
<evidence type="ECO:0000256" key="11">
    <source>
        <dbReference type="RuleBase" id="RU003357"/>
    </source>
</evidence>
<dbReference type="SUPFAM" id="SSF49464">
    <property type="entry name" value="Carboxypeptidase regulatory domain-like"/>
    <property type="match status" value="1"/>
</dbReference>
<dbReference type="Pfam" id="PF07660">
    <property type="entry name" value="STN"/>
    <property type="match status" value="1"/>
</dbReference>
<protein>
    <submittedName>
        <fullName evidence="15">SusC/RagA family TonB-linked outer membrane protein</fullName>
    </submittedName>
</protein>
<keyword evidence="2 10" id="KW-0813">Transport</keyword>
<evidence type="ECO:0000256" key="3">
    <source>
        <dbReference type="ARBA" id="ARBA00022452"/>
    </source>
</evidence>
<evidence type="ECO:0000313" key="17">
    <source>
        <dbReference type="Proteomes" id="UP000285173"/>
    </source>
</evidence>
<evidence type="ECO:0000256" key="1">
    <source>
        <dbReference type="ARBA" id="ARBA00004571"/>
    </source>
</evidence>
<evidence type="ECO:0000313" key="15">
    <source>
        <dbReference type="EMBL" id="RHH80426.1"/>
    </source>
</evidence>
<evidence type="ECO:0000256" key="10">
    <source>
        <dbReference type="PROSITE-ProRule" id="PRU01360"/>
    </source>
</evidence>
<dbReference type="AlphaFoldDB" id="A0A414Y2Z9"/>
<dbReference type="InterPro" id="IPR036942">
    <property type="entry name" value="Beta-barrel_TonB_sf"/>
</dbReference>
<keyword evidence="6" id="KW-0408">Iron</keyword>
<keyword evidence="7 11" id="KW-0798">TonB box</keyword>
<dbReference type="Pfam" id="PF00593">
    <property type="entry name" value="TonB_dep_Rec_b-barrel"/>
    <property type="match status" value="1"/>
</dbReference>
<dbReference type="GO" id="GO:0006826">
    <property type="term" value="P:iron ion transport"/>
    <property type="evidence" value="ECO:0007669"/>
    <property type="project" value="UniProtKB-KW"/>
</dbReference>
<dbReference type="InterPro" id="IPR008969">
    <property type="entry name" value="CarboxyPept-like_regulatory"/>
</dbReference>
<dbReference type="InterPro" id="IPR000531">
    <property type="entry name" value="Beta-barrel_TonB"/>
</dbReference>
<sequence>MYKKYQDIGKLHPLICKNKALNIMKISILLLLFGIFSVSATGYSQEARVSITVNNTTINEVFTEIKAQTNYSFWFDVKDVDIDRKVSIHVENETVKSVLSTILKGQDLGFELKGNHIIIVKKEILNQSAGAGLPQQNKKISGVIKDEHGEPIIGANVVVKGSTIGNISDHEGRFTLEVPENSTLTVSYIGYLSQEIKVGKRNIFNIILAEDSENLDEIVVIGYGTMKKSDLTGAVSSVKGDKISAIASTDITDILQGKVAGMNITSSSKVDESGSIRIRGNRSLNASNDPLVIVDGVPGRMEAVNTNDIESIEVLKDAASTAIYGSRGANGVILITTKKAKEQQTRISYSGYIGISVPNLVKMQSGDEYIQFRRDGYRYRNGWDQPFTDEDVFEPAELAVIKSRDFTDWIDLLYRNGQTQSHYIGLSAGNKTTKLHLGLNYTKDEGYSKINFKDKYNITLNLDHEINKYVSVGLSARLQRNNSQGMTKFEEKLQYMTPLAKPYNEDGSLNYYPAPQNTSGYNVLANYGKDNYTNEFIKNAAYLTGYINIRFSKYLNNRANISYNIIDRKNGYFFGENSYERKGTVPLAGKKYQDEVEYTFNDILSYDKDFGEHHLVLDGVFEATGYTKETGEMSGENQPVASTSFHNLGTAAENLQIGSSYQHWTLASFLARARWDYQGKYYANIAIRTDGSSRLAAGNQWAFFPSGGVAWRISEEKFFGKREWLNSLKLRASYGAVGNSAIDPYQTIAGLSKYDYLFGEDASNKFFAYRPSMIPNKDLGWEISRTANFGVDFGLWNNRISGYIEGYITKTSDLLMERTLPFFTGFSKVWQNIGKTENKGIELNIQANTLKTKSFSWETTVTFARNWNKITELLGGGDIRNNSWFIGKPLQVHYNYEMIGVWQLGEEKEAQKYGAIPGDIKVKDQNNDGSIGELDKVILGQKDPKIIASLLNSFRFGAFDASINLNMNFGSLIHPNTYASLITRDGLRWMPSNFKYWTPDNPTNEYTRADKLSGYDPFAGTGGYMKGDYIKIQDITLGYDFSKIMPKNWKILRARLYAQVRNLGYIYKACKNDVSPEAPDFDYNIPTTYTMGINIDF</sequence>
<feature type="domain" description="Secretin/TonB short N-terminal" evidence="12">
    <location>
        <begin position="71"/>
        <end position="122"/>
    </location>
</feature>
<reference evidence="16 17" key="1">
    <citation type="submission" date="2018-08" db="EMBL/GenBank/DDBJ databases">
        <title>A genome reference for cultivated species of the human gut microbiota.</title>
        <authorList>
            <person name="Zou Y."/>
            <person name="Xue W."/>
            <person name="Luo G."/>
        </authorList>
    </citation>
    <scope>NUCLEOTIDE SEQUENCE [LARGE SCALE GENOMIC DNA]</scope>
    <source>
        <strain evidence="15 16">AM16-50</strain>
        <strain evidence="14 17">AM50-15</strain>
    </source>
</reference>
<dbReference type="SMART" id="SM00965">
    <property type="entry name" value="STN"/>
    <property type="match status" value="1"/>
</dbReference>
<evidence type="ECO:0000313" key="13">
    <source>
        <dbReference type="EMBL" id="MTU27778.1"/>
    </source>
</evidence>
<dbReference type="InterPro" id="IPR011662">
    <property type="entry name" value="Secretin/TonB_short_N"/>
</dbReference>
<dbReference type="SUPFAM" id="SSF56935">
    <property type="entry name" value="Porins"/>
    <property type="match status" value="1"/>
</dbReference>
<keyword evidence="4" id="KW-0406">Ion transport</keyword>
<dbReference type="Proteomes" id="UP000285173">
    <property type="component" value="Unassembled WGS sequence"/>
</dbReference>
<dbReference type="Gene3D" id="2.170.130.10">
    <property type="entry name" value="TonB-dependent receptor, plug domain"/>
    <property type="match status" value="1"/>
</dbReference>
<keyword evidence="8 10" id="KW-0472">Membrane</keyword>
<evidence type="ECO:0000256" key="9">
    <source>
        <dbReference type="ARBA" id="ARBA00023237"/>
    </source>
</evidence>
<dbReference type="EMBL" id="QRKC01000001">
    <property type="protein sequence ID" value="RHH80426.1"/>
    <property type="molecule type" value="Genomic_DNA"/>
</dbReference>
<evidence type="ECO:0000256" key="8">
    <source>
        <dbReference type="ARBA" id="ARBA00023136"/>
    </source>
</evidence>
<comment type="subcellular location">
    <subcellularLocation>
        <location evidence="1 10">Cell outer membrane</location>
        <topology evidence="1 10">Multi-pass membrane protein</topology>
    </subcellularLocation>
</comment>
<evidence type="ECO:0000313" key="16">
    <source>
        <dbReference type="Proteomes" id="UP000283732"/>
    </source>
</evidence>
<dbReference type="EMBL" id="QSEF01000007">
    <property type="protein sequence ID" value="RGZ49438.1"/>
    <property type="molecule type" value="Genomic_DNA"/>
</dbReference>
<dbReference type="InterPro" id="IPR023996">
    <property type="entry name" value="TonB-dep_OMP_SusC/RagA"/>
</dbReference>
<evidence type="ECO:0000256" key="6">
    <source>
        <dbReference type="ARBA" id="ARBA00023004"/>
    </source>
</evidence>
<evidence type="ECO:0000256" key="7">
    <source>
        <dbReference type="ARBA" id="ARBA00023077"/>
    </source>
</evidence>
<dbReference type="Gene3D" id="2.40.170.20">
    <property type="entry name" value="TonB-dependent receptor, beta-barrel domain"/>
    <property type="match status" value="1"/>
</dbReference>
<keyword evidence="3 10" id="KW-1134">Transmembrane beta strand</keyword>
<proteinExistence type="inferred from homology"/>
<keyword evidence="5 10" id="KW-0812">Transmembrane</keyword>
<dbReference type="InterPro" id="IPR037066">
    <property type="entry name" value="Plug_dom_sf"/>
</dbReference>
<accession>A0A414Y2Z9</accession>
<dbReference type="NCBIfam" id="TIGR04056">
    <property type="entry name" value="OMP_RagA_SusC"/>
    <property type="match status" value="1"/>
</dbReference>